<feature type="region of interest" description="Disordered" evidence="1">
    <location>
        <begin position="1"/>
        <end position="20"/>
    </location>
</feature>
<organism evidence="2 3">
    <name type="scientific">Gigaspora margarita</name>
    <dbReference type="NCBI Taxonomy" id="4874"/>
    <lineage>
        <taxon>Eukaryota</taxon>
        <taxon>Fungi</taxon>
        <taxon>Fungi incertae sedis</taxon>
        <taxon>Mucoromycota</taxon>
        <taxon>Glomeromycotina</taxon>
        <taxon>Glomeromycetes</taxon>
        <taxon>Diversisporales</taxon>
        <taxon>Gigasporaceae</taxon>
        <taxon>Gigaspora</taxon>
    </lineage>
</organism>
<feature type="non-terminal residue" evidence="2">
    <location>
        <position position="1"/>
    </location>
</feature>
<proteinExistence type="predicted"/>
<feature type="compositionally biased region" description="Polar residues" evidence="1">
    <location>
        <begin position="425"/>
        <end position="436"/>
    </location>
</feature>
<feature type="compositionally biased region" description="Low complexity" evidence="1">
    <location>
        <begin position="447"/>
        <end position="458"/>
    </location>
</feature>
<feature type="compositionally biased region" description="Basic residues" evidence="1">
    <location>
        <begin position="1"/>
        <end position="11"/>
    </location>
</feature>
<sequence length="468" mass="54019">MGIRQHKHKLSGVKSPRPPDYQLAKEWKEDHENESAVHHHNPTMAVQLHLDQSIDKNGKKTYLFQKRLGVDLNKEPVAVTSKKVKTDVEDDNPFINNDSSSSSTAQDSFIFASKSQNLDGISPGQEEQDRINCHGSRRRRSQEAHTGILLFARDIRNKLLAVLSAQKEKDKKFGKDFMSSISLNNIIDLSNDKVSEKVYKSLDERQNEWLHIVLKQRSWKQTDEFKKYIYQFTEDVCDRTTIPYLVHKSFITPIESFNSYRHEGHDIAQRILTHFSERLEEPTRSENKSLDYERTYSIDTTVYIMNRSFRMHQDVVELDRVNNPHTKNHKMNGLVKMIKTKQNQAVILFEFSYGRRASESKEDGDEYLIHPLPSIYILQTFTIIKIPVSFDDFEQSAKIIVDLMNLQADVLSTIKSMNKVVTRPKNINTTSVQNTPEKNKKVERPSSPKSPCPGGSPSELPSLIYKLL</sequence>
<protein>
    <submittedName>
        <fullName evidence="2">5329_t:CDS:1</fullName>
    </submittedName>
</protein>
<feature type="non-terminal residue" evidence="2">
    <location>
        <position position="468"/>
    </location>
</feature>
<feature type="region of interest" description="Disordered" evidence="1">
    <location>
        <begin position="425"/>
        <end position="461"/>
    </location>
</feature>
<dbReference type="Proteomes" id="UP000789901">
    <property type="component" value="Unassembled WGS sequence"/>
</dbReference>
<evidence type="ECO:0000313" key="3">
    <source>
        <dbReference type="Proteomes" id="UP000789901"/>
    </source>
</evidence>
<dbReference type="EMBL" id="CAJVQB010017768">
    <property type="protein sequence ID" value="CAG8785393.1"/>
    <property type="molecule type" value="Genomic_DNA"/>
</dbReference>
<comment type="caution">
    <text evidence="2">The sequence shown here is derived from an EMBL/GenBank/DDBJ whole genome shotgun (WGS) entry which is preliminary data.</text>
</comment>
<evidence type="ECO:0000256" key="1">
    <source>
        <dbReference type="SAM" id="MobiDB-lite"/>
    </source>
</evidence>
<gene>
    <name evidence="2" type="ORF">GMARGA_LOCUS20350</name>
</gene>
<keyword evidence="3" id="KW-1185">Reference proteome</keyword>
<feature type="compositionally biased region" description="Basic and acidic residues" evidence="1">
    <location>
        <begin position="437"/>
        <end position="446"/>
    </location>
</feature>
<reference evidence="2 3" key="1">
    <citation type="submission" date="2021-06" db="EMBL/GenBank/DDBJ databases">
        <authorList>
            <person name="Kallberg Y."/>
            <person name="Tangrot J."/>
            <person name="Rosling A."/>
        </authorList>
    </citation>
    <scope>NUCLEOTIDE SEQUENCE [LARGE SCALE GENOMIC DNA]</scope>
    <source>
        <strain evidence="2 3">120-4 pot B 10/14</strain>
    </source>
</reference>
<accession>A0ABN7VMD8</accession>
<name>A0ABN7VMD8_GIGMA</name>
<evidence type="ECO:0000313" key="2">
    <source>
        <dbReference type="EMBL" id="CAG8785393.1"/>
    </source>
</evidence>